<accession>A0A251XMD4</accession>
<reference evidence="1 2" key="1">
    <citation type="submission" date="2016-08" db="EMBL/GenBank/DDBJ databases">
        <title>Genome sequence of Clavibacter michiganensis subsp. michiganensis strain CASJ007.</title>
        <authorList>
            <person name="Thapa S.P."/>
            <person name="Coaker G."/>
        </authorList>
    </citation>
    <scope>NUCLEOTIDE SEQUENCE [LARGE SCALE GENOMIC DNA]</scope>
    <source>
        <strain evidence="1">CASJ007</strain>
    </source>
</reference>
<dbReference type="Proteomes" id="UP000195062">
    <property type="component" value="Unassembled WGS sequence"/>
</dbReference>
<comment type="caution">
    <text evidence="1">The sequence shown here is derived from an EMBL/GenBank/DDBJ whole genome shotgun (WGS) entry which is preliminary data.</text>
</comment>
<dbReference type="EMBL" id="MDHH01000001">
    <property type="protein sequence ID" value="OUE04642.1"/>
    <property type="molecule type" value="Genomic_DNA"/>
</dbReference>
<gene>
    <name evidence="1" type="ORF">CMMCAS07_06825</name>
</gene>
<evidence type="ECO:0000313" key="1">
    <source>
        <dbReference type="EMBL" id="OUE04642.1"/>
    </source>
</evidence>
<keyword evidence="2" id="KW-1185">Reference proteome</keyword>
<protein>
    <submittedName>
        <fullName evidence="1">Uncharacterized protein</fullName>
    </submittedName>
</protein>
<evidence type="ECO:0000313" key="2">
    <source>
        <dbReference type="Proteomes" id="UP000195062"/>
    </source>
</evidence>
<sequence>MDDARRRVELLLDAYGSDATWADVLRITILRLHDLAGISLAKADELGKPHLRADAACYSADAASLRGILDAERAHPA</sequence>
<name>A0A251XMD4_CLAMM</name>
<dbReference type="AlphaFoldDB" id="A0A251XMD4"/>
<organism evidence="1 2">
    <name type="scientific">Clavibacter michiganensis subsp. michiganensis</name>
    <dbReference type="NCBI Taxonomy" id="33013"/>
    <lineage>
        <taxon>Bacteria</taxon>
        <taxon>Bacillati</taxon>
        <taxon>Actinomycetota</taxon>
        <taxon>Actinomycetes</taxon>
        <taxon>Micrococcales</taxon>
        <taxon>Microbacteriaceae</taxon>
        <taxon>Clavibacter</taxon>
    </lineage>
</organism>
<proteinExistence type="predicted"/>